<comment type="similarity">
    <text evidence="1">Belongs to the Cu-Zn superoxide dismutase family.</text>
</comment>
<dbReference type="RefSeq" id="WP_089320321.1">
    <property type="nucleotide sequence ID" value="NZ_FZOQ01000015.1"/>
</dbReference>
<organism evidence="2 3">
    <name type="scientific">Pontibacter ummariensis</name>
    <dbReference type="NCBI Taxonomy" id="1610492"/>
    <lineage>
        <taxon>Bacteria</taxon>
        <taxon>Pseudomonadati</taxon>
        <taxon>Bacteroidota</taxon>
        <taxon>Cytophagia</taxon>
        <taxon>Cytophagales</taxon>
        <taxon>Hymenobacteraceae</taxon>
        <taxon>Pontibacter</taxon>
    </lineage>
</organism>
<dbReference type="PROSITE" id="PS51257">
    <property type="entry name" value="PROKAR_LIPOPROTEIN"/>
    <property type="match status" value="1"/>
</dbReference>
<dbReference type="AlphaFoldDB" id="A0A239I382"/>
<sequence>MKNNLLQKMKLNVRRSAKFFAAAFLITFMASCEHVPGLEDVIKDRDKDKKVKTYVTDLHPLNNSGVMGTATFMYREGGDFKAKVKAEGLVPGMPHPQHIHGFVMENMADQDAVCPPESAAGSDGLITLPDGLPFYGPVLIPLDDRLVPLAVNDFPVANPAGIITYLETVGLGMLVSAFDAAMPGSQSAKDLNLEKRVVVLHGAYVKDNMIVPAGTEGAEYVATLPVACGEIREVR</sequence>
<evidence type="ECO:0000313" key="3">
    <source>
        <dbReference type="Proteomes" id="UP000198432"/>
    </source>
</evidence>
<name>A0A239I382_9BACT</name>
<gene>
    <name evidence="2" type="ORF">SAMN06296052_115121</name>
</gene>
<dbReference type="Proteomes" id="UP000198432">
    <property type="component" value="Unassembled WGS sequence"/>
</dbReference>
<dbReference type="GO" id="GO:0046872">
    <property type="term" value="F:metal ion binding"/>
    <property type="evidence" value="ECO:0007669"/>
    <property type="project" value="InterPro"/>
</dbReference>
<reference evidence="3" key="1">
    <citation type="submission" date="2017-06" db="EMBL/GenBank/DDBJ databases">
        <authorList>
            <person name="Varghese N."/>
            <person name="Submissions S."/>
        </authorList>
    </citation>
    <scope>NUCLEOTIDE SEQUENCE [LARGE SCALE GENOMIC DNA]</scope>
    <source>
        <strain evidence="3">NKM1</strain>
    </source>
</reference>
<dbReference type="EMBL" id="FZOQ01000015">
    <property type="protein sequence ID" value="SNS88047.1"/>
    <property type="molecule type" value="Genomic_DNA"/>
</dbReference>
<dbReference type="Gene3D" id="2.60.40.200">
    <property type="entry name" value="Superoxide dismutase, copper/zinc binding domain"/>
    <property type="match status" value="1"/>
</dbReference>
<dbReference type="InterPro" id="IPR036423">
    <property type="entry name" value="SOD-like_Cu/Zn_dom_sf"/>
</dbReference>
<protein>
    <recommendedName>
        <fullName evidence="4">CHRD domain-containing protein</fullName>
    </recommendedName>
</protein>
<keyword evidence="3" id="KW-1185">Reference proteome</keyword>
<evidence type="ECO:0000256" key="1">
    <source>
        <dbReference type="ARBA" id="ARBA00010457"/>
    </source>
</evidence>
<evidence type="ECO:0000313" key="2">
    <source>
        <dbReference type="EMBL" id="SNS88047.1"/>
    </source>
</evidence>
<accession>A0A239I382</accession>
<dbReference type="OrthoDB" id="2991218at2"/>
<proteinExistence type="inferred from homology"/>
<evidence type="ECO:0008006" key="4">
    <source>
        <dbReference type="Google" id="ProtNLM"/>
    </source>
</evidence>
<dbReference type="GO" id="GO:0006801">
    <property type="term" value="P:superoxide metabolic process"/>
    <property type="evidence" value="ECO:0007669"/>
    <property type="project" value="InterPro"/>
</dbReference>